<dbReference type="SUPFAM" id="SSF52540">
    <property type="entry name" value="P-loop containing nucleoside triphosphate hydrolases"/>
    <property type="match status" value="1"/>
</dbReference>
<accession>A0A1M6PIW6</accession>
<evidence type="ECO:0000256" key="5">
    <source>
        <dbReference type="ARBA" id="ARBA00023163"/>
    </source>
</evidence>
<gene>
    <name evidence="8" type="ORF">SAMN05443637_102295</name>
</gene>
<evidence type="ECO:0000313" key="8">
    <source>
        <dbReference type="EMBL" id="SHK07881.1"/>
    </source>
</evidence>
<dbReference type="GO" id="GO:0043565">
    <property type="term" value="F:sequence-specific DNA binding"/>
    <property type="evidence" value="ECO:0007669"/>
    <property type="project" value="InterPro"/>
</dbReference>
<keyword evidence="9" id="KW-1185">Reference proteome</keyword>
<dbReference type="Pfam" id="PF25601">
    <property type="entry name" value="AAA_lid_14"/>
    <property type="match status" value="1"/>
</dbReference>
<dbReference type="GO" id="GO:0006355">
    <property type="term" value="P:regulation of DNA-templated transcription"/>
    <property type="evidence" value="ECO:0007669"/>
    <property type="project" value="InterPro"/>
</dbReference>
<organism evidence="8 9">
    <name type="scientific">Pseudonocardia thermophila</name>
    <dbReference type="NCBI Taxonomy" id="1848"/>
    <lineage>
        <taxon>Bacteria</taxon>
        <taxon>Bacillati</taxon>
        <taxon>Actinomycetota</taxon>
        <taxon>Actinomycetes</taxon>
        <taxon>Pseudonocardiales</taxon>
        <taxon>Pseudonocardiaceae</taxon>
        <taxon>Pseudonocardia</taxon>
    </lineage>
</organism>
<evidence type="ECO:0000256" key="3">
    <source>
        <dbReference type="ARBA" id="ARBA00023015"/>
    </source>
</evidence>
<dbReference type="InterPro" id="IPR009057">
    <property type="entry name" value="Homeodomain-like_sf"/>
</dbReference>
<dbReference type="Gene3D" id="1.10.10.60">
    <property type="entry name" value="Homeodomain-like"/>
    <property type="match status" value="1"/>
</dbReference>
<dbReference type="InterPro" id="IPR002197">
    <property type="entry name" value="HTH_Fis"/>
</dbReference>
<dbReference type="GO" id="GO:0005524">
    <property type="term" value="F:ATP binding"/>
    <property type="evidence" value="ECO:0007669"/>
    <property type="project" value="UniProtKB-KW"/>
</dbReference>
<proteinExistence type="predicted"/>
<protein>
    <submittedName>
        <fullName evidence="8">Transcriptional regulator of acetoin/glycerol metabolism</fullName>
    </submittedName>
</protein>
<dbReference type="InterPro" id="IPR002078">
    <property type="entry name" value="Sigma_54_int"/>
</dbReference>
<dbReference type="OrthoDB" id="5496274at2"/>
<keyword evidence="1" id="KW-0547">Nucleotide-binding</keyword>
<dbReference type="PROSITE" id="PS50045">
    <property type="entry name" value="SIGMA54_INTERACT_4"/>
    <property type="match status" value="1"/>
</dbReference>
<dbReference type="SUPFAM" id="SSF46689">
    <property type="entry name" value="Homeodomain-like"/>
    <property type="match status" value="1"/>
</dbReference>
<evidence type="ECO:0000256" key="2">
    <source>
        <dbReference type="ARBA" id="ARBA00022840"/>
    </source>
</evidence>
<dbReference type="InterPro" id="IPR003018">
    <property type="entry name" value="GAF"/>
</dbReference>
<dbReference type="Pfam" id="PF02954">
    <property type="entry name" value="HTH_8"/>
    <property type="match status" value="1"/>
</dbReference>
<dbReference type="EMBL" id="FRAP01000002">
    <property type="protein sequence ID" value="SHK07881.1"/>
    <property type="molecule type" value="Genomic_DNA"/>
</dbReference>
<dbReference type="PANTHER" id="PTHR32071:SF122">
    <property type="entry name" value="SIGMA FACTOR"/>
    <property type="match status" value="1"/>
</dbReference>
<evidence type="ECO:0000259" key="7">
    <source>
        <dbReference type="PROSITE" id="PS50045"/>
    </source>
</evidence>
<dbReference type="Gene3D" id="3.30.450.40">
    <property type="match status" value="1"/>
</dbReference>
<keyword evidence="3" id="KW-0805">Transcription regulation</keyword>
<sequence length="587" mass="63655">MAELPDRQLMLASARAQLLEGATRIDCPGVPDLVVASWRRSVSRGVSPNELKSTYHPDLDVECRLVRCAKPVVEQLVEQIADVPACVVLTDDRARILVRRESSRWISRVFDRVYFAEGFGYAEDTVGTNGVGTVLEFGESVQIVGAEHFVDNLQTFACAGAPVRDPITGRIQGVLDISCLRDHSTPLMHSLVRTAAQSIERNLLHDRSQAQQALFDAYARVESRTREAVVAVGPRVVIANNAMQTLLVPGDQEALHDHIRFATQRHSTVDDAVELPSGARIRLRGSTVACGHDVAGMIGVVTLLSDQEAAPALPLPDPPRRERAESSSPAVRSAQATAARALEAGEPVLVIGEPGSGRCSLLADLATDRRPGLTVTRIEARTVQIEPREVARRLVAPARDTVHVLCDIDEIGDRAAQALVDAVSVQDGVPGLLGGTTSAAGGGDRQRLLTLFRQSVTVPPLRHRTADLPVLVRSILAELAPHRELRLSTDASRVLGRYRWPGNIRELHEVLATAVARRPVGVITAEDLPAYCQSVPRSALRQVDQVERDVIVEALRRAGGNRKAAAKALGLARSTLYRKIRQYGITD</sequence>
<feature type="domain" description="Sigma-54 factor interaction" evidence="7">
    <location>
        <begin position="455"/>
        <end position="516"/>
    </location>
</feature>
<dbReference type="Gene3D" id="1.10.8.60">
    <property type="match status" value="1"/>
</dbReference>
<keyword evidence="2" id="KW-0067">ATP-binding</keyword>
<keyword evidence="5" id="KW-0804">Transcription</keyword>
<dbReference type="InterPro" id="IPR058031">
    <property type="entry name" value="AAA_lid_NorR"/>
</dbReference>
<evidence type="ECO:0000256" key="6">
    <source>
        <dbReference type="SAM" id="MobiDB-lite"/>
    </source>
</evidence>
<keyword evidence="4" id="KW-0238">DNA-binding</keyword>
<feature type="region of interest" description="Disordered" evidence="6">
    <location>
        <begin position="310"/>
        <end position="334"/>
    </location>
</feature>
<dbReference type="Pfam" id="PF01590">
    <property type="entry name" value="GAF"/>
    <property type="match status" value="1"/>
</dbReference>
<dbReference type="SUPFAM" id="SSF55781">
    <property type="entry name" value="GAF domain-like"/>
    <property type="match status" value="1"/>
</dbReference>
<dbReference type="AlphaFoldDB" id="A0A1M6PIW6"/>
<reference evidence="8 9" key="1">
    <citation type="submission" date="2016-11" db="EMBL/GenBank/DDBJ databases">
        <authorList>
            <person name="Jaros S."/>
            <person name="Januszkiewicz K."/>
            <person name="Wedrychowicz H."/>
        </authorList>
    </citation>
    <scope>NUCLEOTIDE SEQUENCE [LARGE SCALE GENOMIC DNA]</scope>
    <source>
        <strain evidence="8 9">DSM 43832</strain>
    </source>
</reference>
<evidence type="ECO:0000256" key="4">
    <source>
        <dbReference type="ARBA" id="ARBA00023125"/>
    </source>
</evidence>
<dbReference type="InterPro" id="IPR027417">
    <property type="entry name" value="P-loop_NTPase"/>
</dbReference>
<dbReference type="PRINTS" id="PR01590">
    <property type="entry name" value="HTHFIS"/>
</dbReference>
<evidence type="ECO:0000313" key="9">
    <source>
        <dbReference type="Proteomes" id="UP000184363"/>
    </source>
</evidence>
<dbReference type="PANTHER" id="PTHR32071">
    <property type="entry name" value="TRANSCRIPTIONAL REGULATORY PROTEIN"/>
    <property type="match status" value="1"/>
</dbReference>
<dbReference type="InterPro" id="IPR029016">
    <property type="entry name" value="GAF-like_dom_sf"/>
</dbReference>
<evidence type="ECO:0000256" key="1">
    <source>
        <dbReference type="ARBA" id="ARBA00022741"/>
    </source>
</evidence>
<name>A0A1M6PIW6_PSETH</name>
<dbReference type="Proteomes" id="UP000184363">
    <property type="component" value="Unassembled WGS sequence"/>
</dbReference>
<dbReference type="STRING" id="1848.SAMN05443637_102295"/>
<dbReference type="RefSeq" id="WP_073455420.1">
    <property type="nucleotide sequence ID" value="NZ_CALGVN010000036.1"/>
</dbReference>